<name>A0A392P1X3_9FABA</name>
<keyword evidence="1" id="KW-0808">Transferase</keyword>
<accession>A0A392P1X3</accession>
<evidence type="ECO:0000313" key="2">
    <source>
        <dbReference type="Proteomes" id="UP000265520"/>
    </source>
</evidence>
<dbReference type="InterPro" id="IPR027417">
    <property type="entry name" value="P-loop_NTPase"/>
</dbReference>
<dbReference type="Proteomes" id="UP000265520">
    <property type="component" value="Unassembled WGS sequence"/>
</dbReference>
<dbReference type="AlphaFoldDB" id="A0A392P1X3"/>
<keyword evidence="2" id="KW-1185">Reference proteome</keyword>
<organism evidence="1 2">
    <name type="scientific">Trifolium medium</name>
    <dbReference type="NCBI Taxonomy" id="97028"/>
    <lineage>
        <taxon>Eukaryota</taxon>
        <taxon>Viridiplantae</taxon>
        <taxon>Streptophyta</taxon>
        <taxon>Embryophyta</taxon>
        <taxon>Tracheophyta</taxon>
        <taxon>Spermatophyta</taxon>
        <taxon>Magnoliopsida</taxon>
        <taxon>eudicotyledons</taxon>
        <taxon>Gunneridae</taxon>
        <taxon>Pentapetalae</taxon>
        <taxon>rosids</taxon>
        <taxon>fabids</taxon>
        <taxon>Fabales</taxon>
        <taxon>Fabaceae</taxon>
        <taxon>Papilionoideae</taxon>
        <taxon>50 kb inversion clade</taxon>
        <taxon>NPAAA clade</taxon>
        <taxon>Hologalegina</taxon>
        <taxon>IRL clade</taxon>
        <taxon>Trifolieae</taxon>
        <taxon>Trifolium</taxon>
    </lineage>
</organism>
<sequence>MELAKHLNGEIVSADSVQVVVVYKGLDIGSAKPSLNDRKVCIVVH</sequence>
<reference evidence="1 2" key="1">
    <citation type="journal article" date="2018" name="Front. Plant Sci.">
        <title>Red Clover (Trifolium pratense) and Zigzag Clover (T. medium) - A Picture of Genomic Similarities and Differences.</title>
        <authorList>
            <person name="Dluhosova J."/>
            <person name="Istvanek J."/>
            <person name="Nedelnik J."/>
            <person name="Repkova J."/>
        </authorList>
    </citation>
    <scope>NUCLEOTIDE SEQUENCE [LARGE SCALE GENOMIC DNA]</scope>
    <source>
        <strain evidence="2">cv. 10/8</strain>
        <tissue evidence="1">Leaf</tissue>
    </source>
</reference>
<proteinExistence type="predicted"/>
<evidence type="ECO:0000313" key="1">
    <source>
        <dbReference type="EMBL" id="MCI06053.1"/>
    </source>
</evidence>
<dbReference type="Gene3D" id="3.40.50.300">
    <property type="entry name" value="P-loop containing nucleotide triphosphate hydrolases"/>
    <property type="match status" value="1"/>
</dbReference>
<comment type="caution">
    <text evidence="1">The sequence shown here is derived from an EMBL/GenBank/DDBJ whole genome shotgun (WGS) entry which is preliminary data.</text>
</comment>
<dbReference type="EMBL" id="LXQA010060560">
    <property type="protein sequence ID" value="MCI06053.1"/>
    <property type="molecule type" value="Genomic_DNA"/>
</dbReference>
<protein>
    <submittedName>
        <fullName evidence="1">tRNA dimethylallyltransferase 9-like</fullName>
    </submittedName>
</protein>
<dbReference type="GO" id="GO:0016740">
    <property type="term" value="F:transferase activity"/>
    <property type="evidence" value="ECO:0007669"/>
    <property type="project" value="UniProtKB-KW"/>
</dbReference>